<evidence type="ECO:0000313" key="2">
    <source>
        <dbReference type="EMBL" id="QNG51534.1"/>
    </source>
</evidence>
<proteinExistence type="predicted"/>
<gene>
    <name evidence="2" type="ORF">H6H00_26030</name>
</gene>
<feature type="transmembrane region" description="Helical" evidence="1">
    <location>
        <begin position="30"/>
        <end position="49"/>
    </location>
</feature>
<organism evidence="2 3">
    <name type="scientific">Pseudonocardia petroleophila</name>
    <dbReference type="NCBI Taxonomy" id="37331"/>
    <lineage>
        <taxon>Bacteria</taxon>
        <taxon>Bacillati</taxon>
        <taxon>Actinomycetota</taxon>
        <taxon>Actinomycetes</taxon>
        <taxon>Pseudonocardiales</taxon>
        <taxon>Pseudonocardiaceae</taxon>
        <taxon>Pseudonocardia</taxon>
    </lineage>
</organism>
<keyword evidence="3" id="KW-1185">Reference proteome</keyword>
<protein>
    <submittedName>
        <fullName evidence="2">Uncharacterized protein</fullName>
    </submittedName>
</protein>
<dbReference type="KEGG" id="ppel:H6H00_26030"/>
<dbReference type="RefSeq" id="WP_185718288.1">
    <property type="nucleotide sequence ID" value="NZ_BAAAWI010000001.1"/>
</dbReference>
<reference evidence="2 3" key="1">
    <citation type="submission" date="2020-08" db="EMBL/GenBank/DDBJ databases">
        <authorList>
            <person name="Mo P."/>
        </authorList>
    </citation>
    <scope>NUCLEOTIDE SEQUENCE [LARGE SCALE GENOMIC DNA]</scope>
    <source>
        <strain evidence="2 3">CGMCC 4.1532</strain>
    </source>
</reference>
<dbReference type="AlphaFoldDB" id="A0A7G7MFH3"/>
<evidence type="ECO:0000256" key="1">
    <source>
        <dbReference type="SAM" id="Phobius"/>
    </source>
</evidence>
<accession>A0A7G7MFH3</accession>
<dbReference type="Proteomes" id="UP000515728">
    <property type="component" value="Chromosome"/>
</dbReference>
<name>A0A7G7MFH3_9PSEU</name>
<evidence type="ECO:0000313" key="3">
    <source>
        <dbReference type="Proteomes" id="UP000515728"/>
    </source>
</evidence>
<dbReference type="EMBL" id="CP060131">
    <property type="protein sequence ID" value="QNG51534.1"/>
    <property type="molecule type" value="Genomic_DNA"/>
</dbReference>
<sequence length="51" mass="5109">MTVIAPAPATSSRAVAPGPHLMAVPAVDRVVGVLFTLTVALFLVGLVVLGL</sequence>
<keyword evidence="1" id="KW-0812">Transmembrane</keyword>
<keyword evidence="1" id="KW-1133">Transmembrane helix</keyword>
<keyword evidence="1" id="KW-0472">Membrane</keyword>